<dbReference type="InterPro" id="IPR008963">
    <property type="entry name" value="Purple_acid_Pase-like_N"/>
</dbReference>
<keyword evidence="2" id="KW-0378">Hydrolase</keyword>
<evidence type="ECO:0000259" key="4">
    <source>
        <dbReference type="Pfam" id="PF00149"/>
    </source>
</evidence>
<evidence type="ECO:0000256" key="2">
    <source>
        <dbReference type="RuleBase" id="RU361203"/>
    </source>
</evidence>
<evidence type="ECO:0000256" key="1">
    <source>
        <dbReference type="ARBA" id="ARBA00022729"/>
    </source>
</evidence>
<dbReference type="SUPFAM" id="SSF49363">
    <property type="entry name" value="Purple acid phosphatase, N-terminal domain"/>
    <property type="match status" value="1"/>
</dbReference>
<dbReference type="GO" id="GO:0003993">
    <property type="term" value="F:acid phosphatase activity"/>
    <property type="evidence" value="ECO:0007669"/>
    <property type="project" value="UniProtKB-EC"/>
</dbReference>
<comment type="catalytic activity">
    <reaction evidence="2">
        <text>a phosphate monoester + H2O = an alcohol + phosphate</text>
        <dbReference type="Rhea" id="RHEA:15017"/>
        <dbReference type="ChEBI" id="CHEBI:15377"/>
        <dbReference type="ChEBI" id="CHEBI:30879"/>
        <dbReference type="ChEBI" id="CHEBI:43474"/>
        <dbReference type="ChEBI" id="CHEBI:67140"/>
        <dbReference type="EC" id="3.1.3.2"/>
    </reaction>
</comment>
<dbReference type="PANTHER" id="PTHR22953">
    <property type="entry name" value="ACID PHOSPHATASE RELATED"/>
    <property type="match status" value="1"/>
</dbReference>
<gene>
    <name evidence="5" type="ORF">ECRASSUSDP1_LOCUS2171</name>
</gene>
<dbReference type="Gene3D" id="2.60.40.380">
    <property type="entry name" value="Purple acid phosphatase-like, N-terminal"/>
    <property type="match status" value="1"/>
</dbReference>
<dbReference type="Gene3D" id="3.60.21.10">
    <property type="match status" value="1"/>
</dbReference>
<name>A0AAD1U649_EUPCR</name>
<accession>A0AAD1U649</accession>
<dbReference type="InterPro" id="IPR004843">
    <property type="entry name" value="Calcineurin-like_PHP"/>
</dbReference>
<dbReference type="Pfam" id="PF00149">
    <property type="entry name" value="Metallophos"/>
    <property type="match status" value="1"/>
</dbReference>
<dbReference type="PANTHER" id="PTHR22953:SF153">
    <property type="entry name" value="PURPLE ACID PHOSPHATASE"/>
    <property type="match status" value="1"/>
</dbReference>
<dbReference type="EMBL" id="CAMPGE010002058">
    <property type="protein sequence ID" value="CAI2360864.1"/>
    <property type="molecule type" value="Genomic_DNA"/>
</dbReference>
<keyword evidence="6" id="KW-1185">Reference proteome</keyword>
<feature type="transmembrane region" description="Helical" evidence="3">
    <location>
        <begin position="111"/>
        <end position="142"/>
    </location>
</feature>
<sequence length="660" mass="76203">MFESFFPPYQKTYTYKGFSFFANFVILGITICCFLVPTIALHLVQWIKLRSTQRRKNLAERKPDSPGAGSDDENMHEMEQIGQDSSFPRFRQQPGYEKLDISLTMSNSWSFYTLSIAIFVMEILTVFSILGILDLLVMYGYIHQTRTFMFFKYLLWIALIFLVYLRVIFGCRKYQKSYHILSHHKFMCFGALALIFLGFTTSVTTFSSGVCLASHSPLLEGFNIGRFAISTAFMRSRYLSTCSASSYPCLTYMTLPENSVNEMFINFHINHLSCRDWDCKPVLKYTEFENKGRCSLLKLDLNISWKTVIPILSEYSSLPSEYESRVIFTAYLKDLKENTRYIFSITDENADQSSAQFSFKTLNPQKFVLLNGGDIGINPEARDMNKIGLEGHQGELIMIGGDISYDNNIPQCYRATDRILHEIPHARKDLETGYINLIPMIKAPGNHDFGVDSNQNISILHDKYEPLYKHYYTQSSFEGNVPPLRERKSYFYHTIGTTVLIVSLDSGYDTTLYGGQTEWLEGILKKFQDYPIKLVHYHEPFYPACAYATDEIQKMGQKYWIPLFDKYNVTIAFENHNHSLKRTFRLRNNTLDPEGILYIGDGSWGALDNPCKIKDNGFIAKYEAKNHVWEMSIDMSKQEQISLKAIGINKEILDHITLRV</sequence>
<organism evidence="5 6">
    <name type="scientific">Euplotes crassus</name>
    <dbReference type="NCBI Taxonomy" id="5936"/>
    <lineage>
        <taxon>Eukaryota</taxon>
        <taxon>Sar</taxon>
        <taxon>Alveolata</taxon>
        <taxon>Ciliophora</taxon>
        <taxon>Intramacronucleata</taxon>
        <taxon>Spirotrichea</taxon>
        <taxon>Hypotrichia</taxon>
        <taxon>Euplotida</taxon>
        <taxon>Euplotidae</taxon>
        <taxon>Moneuplotes</taxon>
    </lineage>
</organism>
<dbReference type="SUPFAM" id="SSF56300">
    <property type="entry name" value="Metallo-dependent phosphatases"/>
    <property type="match status" value="1"/>
</dbReference>
<evidence type="ECO:0000313" key="5">
    <source>
        <dbReference type="EMBL" id="CAI2360864.1"/>
    </source>
</evidence>
<reference evidence="5" key="1">
    <citation type="submission" date="2023-07" db="EMBL/GenBank/DDBJ databases">
        <authorList>
            <consortium name="AG Swart"/>
            <person name="Singh M."/>
            <person name="Singh A."/>
            <person name="Seah K."/>
            <person name="Emmerich C."/>
        </authorList>
    </citation>
    <scope>NUCLEOTIDE SEQUENCE</scope>
    <source>
        <strain evidence="5">DP1</strain>
    </source>
</reference>
<dbReference type="InterPro" id="IPR039331">
    <property type="entry name" value="PAPs-like"/>
</dbReference>
<evidence type="ECO:0000256" key="3">
    <source>
        <dbReference type="SAM" id="Phobius"/>
    </source>
</evidence>
<dbReference type="GO" id="GO:0046872">
    <property type="term" value="F:metal ion binding"/>
    <property type="evidence" value="ECO:0007669"/>
    <property type="project" value="InterPro"/>
</dbReference>
<feature type="transmembrane region" description="Helical" evidence="3">
    <location>
        <begin position="20"/>
        <end position="47"/>
    </location>
</feature>
<dbReference type="EC" id="3.1.3.2" evidence="2"/>
<dbReference type="AlphaFoldDB" id="A0AAD1U649"/>
<feature type="transmembrane region" description="Helical" evidence="3">
    <location>
        <begin position="186"/>
        <end position="206"/>
    </location>
</feature>
<comment type="similarity">
    <text evidence="2">Belongs to the metallophosphoesterase superfamily. Purple acid phosphatase family.</text>
</comment>
<feature type="domain" description="Calcineurin-like phosphoesterase" evidence="4">
    <location>
        <begin position="387"/>
        <end position="578"/>
    </location>
</feature>
<dbReference type="InterPro" id="IPR029052">
    <property type="entry name" value="Metallo-depent_PP-like"/>
</dbReference>
<feature type="transmembrane region" description="Helical" evidence="3">
    <location>
        <begin position="148"/>
        <end position="165"/>
    </location>
</feature>
<dbReference type="Proteomes" id="UP001295684">
    <property type="component" value="Unassembled WGS sequence"/>
</dbReference>
<keyword evidence="3" id="KW-1133">Transmembrane helix</keyword>
<keyword evidence="1" id="KW-0732">Signal</keyword>
<keyword evidence="3" id="KW-0472">Membrane</keyword>
<comment type="caution">
    <text evidence="5">The sequence shown here is derived from an EMBL/GenBank/DDBJ whole genome shotgun (WGS) entry which is preliminary data.</text>
</comment>
<evidence type="ECO:0000313" key="6">
    <source>
        <dbReference type="Proteomes" id="UP001295684"/>
    </source>
</evidence>
<protein>
    <recommendedName>
        <fullName evidence="2">Purple acid phosphatase</fullName>
        <ecNumber evidence="2">3.1.3.2</ecNumber>
    </recommendedName>
</protein>
<keyword evidence="3" id="KW-0812">Transmembrane</keyword>
<proteinExistence type="inferred from homology"/>